<accession>A0AAN9JA81</accession>
<dbReference type="Proteomes" id="UP001359559">
    <property type="component" value="Unassembled WGS sequence"/>
</dbReference>
<comment type="caution">
    <text evidence="1">The sequence shown here is derived from an EMBL/GenBank/DDBJ whole genome shotgun (WGS) entry which is preliminary data.</text>
</comment>
<protein>
    <submittedName>
        <fullName evidence="1">Uncharacterized protein</fullName>
    </submittedName>
</protein>
<organism evidence="1 2">
    <name type="scientific">Clitoria ternatea</name>
    <name type="common">Butterfly pea</name>
    <dbReference type="NCBI Taxonomy" id="43366"/>
    <lineage>
        <taxon>Eukaryota</taxon>
        <taxon>Viridiplantae</taxon>
        <taxon>Streptophyta</taxon>
        <taxon>Embryophyta</taxon>
        <taxon>Tracheophyta</taxon>
        <taxon>Spermatophyta</taxon>
        <taxon>Magnoliopsida</taxon>
        <taxon>eudicotyledons</taxon>
        <taxon>Gunneridae</taxon>
        <taxon>Pentapetalae</taxon>
        <taxon>rosids</taxon>
        <taxon>fabids</taxon>
        <taxon>Fabales</taxon>
        <taxon>Fabaceae</taxon>
        <taxon>Papilionoideae</taxon>
        <taxon>50 kb inversion clade</taxon>
        <taxon>NPAAA clade</taxon>
        <taxon>indigoferoid/millettioid clade</taxon>
        <taxon>Phaseoleae</taxon>
        <taxon>Clitoria</taxon>
    </lineage>
</organism>
<evidence type="ECO:0000313" key="1">
    <source>
        <dbReference type="EMBL" id="KAK7294506.1"/>
    </source>
</evidence>
<reference evidence="1 2" key="1">
    <citation type="submission" date="2024-01" db="EMBL/GenBank/DDBJ databases">
        <title>The genomes of 5 underutilized Papilionoideae crops provide insights into root nodulation and disease resistance.</title>
        <authorList>
            <person name="Yuan L."/>
        </authorList>
    </citation>
    <scope>NUCLEOTIDE SEQUENCE [LARGE SCALE GENOMIC DNA]</scope>
    <source>
        <strain evidence="1">LY-2023</strain>
        <tissue evidence="1">Leaf</tissue>
    </source>
</reference>
<sequence>MLGRRITKEASPYTWLEIGLHVTCREGGVVRPLAGLGDGAFDGDYGIHAYEEEEVSGAAQEMQDVEYRQDLNRVTRGD</sequence>
<evidence type="ECO:0000313" key="2">
    <source>
        <dbReference type="Proteomes" id="UP001359559"/>
    </source>
</evidence>
<dbReference type="AlphaFoldDB" id="A0AAN9JA81"/>
<proteinExistence type="predicted"/>
<gene>
    <name evidence="1" type="ORF">RJT34_17395</name>
</gene>
<keyword evidence="2" id="KW-1185">Reference proteome</keyword>
<name>A0AAN9JA81_CLITE</name>
<dbReference type="EMBL" id="JAYKXN010000004">
    <property type="protein sequence ID" value="KAK7294506.1"/>
    <property type="molecule type" value="Genomic_DNA"/>
</dbReference>